<reference evidence="1 2" key="1">
    <citation type="journal article" date="2014" name="Nature">
        <title>An environmental bacterial taxon with a large and distinct metabolic repertoire.</title>
        <authorList>
            <person name="Wilson M.C."/>
            <person name="Mori T."/>
            <person name="Ruckert C."/>
            <person name="Uria A.R."/>
            <person name="Helf M.J."/>
            <person name="Takada K."/>
            <person name="Gernert C."/>
            <person name="Steffens U.A."/>
            <person name="Heycke N."/>
            <person name="Schmitt S."/>
            <person name="Rinke C."/>
            <person name="Helfrich E.J."/>
            <person name="Brachmann A.O."/>
            <person name="Gurgui C."/>
            <person name="Wakimoto T."/>
            <person name="Kracht M."/>
            <person name="Crusemann M."/>
            <person name="Hentschel U."/>
            <person name="Abe I."/>
            <person name="Matsunaga S."/>
            <person name="Kalinowski J."/>
            <person name="Takeyama H."/>
            <person name="Piel J."/>
        </authorList>
    </citation>
    <scope>NUCLEOTIDE SEQUENCE [LARGE SCALE GENOMIC DNA]</scope>
    <source>
        <strain evidence="2">TSY1</strain>
    </source>
</reference>
<evidence type="ECO:0000313" key="1">
    <source>
        <dbReference type="EMBL" id="ETX02843.1"/>
    </source>
</evidence>
<organism evidence="1 2">
    <name type="scientific">Entotheonella factor</name>
    <dbReference type="NCBI Taxonomy" id="1429438"/>
    <lineage>
        <taxon>Bacteria</taxon>
        <taxon>Pseudomonadati</taxon>
        <taxon>Nitrospinota/Tectimicrobiota group</taxon>
        <taxon>Candidatus Tectimicrobiota</taxon>
        <taxon>Candidatus Entotheonellia</taxon>
        <taxon>Candidatus Entotheonellales</taxon>
        <taxon>Candidatus Entotheonellaceae</taxon>
        <taxon>Candidatus Entotheonella</taxon>
    </lineage>
</organism>
<dbReference type="AlphaFoldDB" id="W4LY80"/>
<dbReference type="SUPFAM" id="SSF54593">
    <property type="entry name" value="Glyoxalase/Bleomycin resistance protein/Dihydroxybiphenyl dioxygenase"/>
    <property type="match status" value="1"/>
</dbReference>
<accession>W4LY80</accession>
<dbReference type="EMBL" id="AZHW01000104">
    <property type="protein sequence ID" value="ETX02843.1"/>
    <property type="molecule type" value="Genomic_DNA"/>
</dbReference>
<dbReference type="InterPro" id="IPR029068">
    <property type="entry name" value="Glyas_Bleomycin-R_OHBP_Dase"/>
</dbReference>
<name>W4LY80_ENTF1</name>
<dbReference type="Gene3D" id="3.10.180.10">
    <property type="entry name" value="2,3-Dihydroxybiphenyl 1,2-Dioxygenase, domain 1"/>
    <property type="match status" value="1"/>
</dbReference>
<evidence type="ECO:0008006" key="3">
    <source>
        <dbReference type="Google" id="ProtNLM"/>
    </source>
</evidence>
<sequence length="206" mass="22122">MLELGEILAAAEREAQALRRTGERPWQYELPVDHLGFAVPPTGLTPALHAWRMLGYLVAERDLVTGQKAWATMLRPGGNPDSPGPGLELVMPALELESPEAAAAFEAGEAAPGLSAIAQYLVRYRPGMHHLAFTVEAGTILDFRAHLIEAGVEVIGDDVRPGAFGTTVFFTKPDRGSREQPGPSVLVEYVDTSGVAAWRQQQEAAG</sequence>
<evidence type="ECO:0000313" key="2">
    <source>
        <dbReference type="Proteomes" id="UP000019141"/>
    </source>
</evidence>
<gene>
    <name evidence="1" type="ORF">ETSY1_02105</name>
</gene>
<comment type="caution">
    <text evidence="1">The sequence shown here is derived from an EMBL/GenBank/DDBJ whole genome shotgun (WGS) entry which is preliminary data.</text>
</comment>
<dbReference type="HOGENOM" id="CLU_1329918_0_0_7"/>
<proteinExistence type="predicted"/>
<protein>
    <recommendedName>
        <fullName evidence="3">VOC domain-containing protein</fullName>
    </recommendedName>
</protein>
<dbReference type="Proteomes" id="UP000019141">
    <property type="component" value="Unassembled WGS sequence"/>
</dbReference>
<keyword evidence="2" id="KW-1185">Reference proteome</keyword>